<comment type="caution">
    <text evidence="4">The sequence shown here is derived from an EMBL/GenBank/DDBJ whole genome shotgun (WGS) entry which is preliminary data.</text>
</comment>
<feature type="domain" description="Alpha/beta hydrolase fold-3" evidence="3">
    <location>
        <begin position="102"/>
        <end position="297"/>
    </location>
</feature>
<name>A0A7K0DJ30_9NOCA</name>
<evidence type="ECO:0000256" key="1">
    <source>
        <dbReference type="ARBA" id="ARBA00010515"/>
    </source>
</evidence>
<dbReference type="RefSeq" id="WP_319942623.1">
    <property type="nucleotide sequence ID" value="NZ_WEGI01000002.1"/>
</dbReference>
<dbReference type="GO" id="GO:0004806">
    <property type="term" value="F:triacylglycerol lipase activity"/>
    <property type="evidence" value="ECO:0007669"/>
    <property type="project" value="TreeGrafter"/>
</dbReference>
<comment type="similarity">
    <text evidence="1">Belongs to the 'GDXG' lipolytic enzyme family.</text>
</comment>
<evidence type="ECO:0000259" key="3">
    <source>
        <dbReference type="Pfam" id="PF07859"/>
    </source>
</evidence>
<dbReference type="EC" id="3.1.1.-" evidence="4"/>
<reference evidence="4 5" key="1">
    <citation type="submission" date="2019-10" db="EMBL/GenBank/DDBJ databases">
        <title>Nocardia macrotermitis sp. nov. and Nocardia aurantia sp. nov., isolated from the gut of fungus growing-termite Macrotermes natalensis.</title>
        <authorList>
            <person name="Benndorf R."/>
            <person name="Schwitalla J."/>
            <person name="Martin K."/>
            <person name="De Beer W."/>
            <person name="Kaster A.-K."/>
            <person name="Vollmers J."/>
            <person name="Poulsen M."/>
            <person name="Beemelmanns C."/>
        </authorList>
    </citation>
    <scope>NUCLEOTIDE SEQUENCE [LARGE SCALE GENOMIC DNA]</scope>
    <source>
        <strain evidence="4 5">RB56</strain>
    </source>
</reference>
<keyword evidence="2 4" id="KW-0378">Hydrolase</keyword>
<dbReference type="PANTHER" id="PTHR48081">
    <property type="entry name" value="AB HYDROLASE SUPERFAMILY PROTEIN C4A8.06C"/>
    <property type="match status" value="1"/>
</dbReference>
<protein>
    <submittedName>
        <fullName evidence="4">Acetyl esterase</fullName>
        <ecNumber evidence="4">3.1.1.-</ecNumber>
    </submittedName>
</protein>
<accession>A0A7K0DJ30</accession>
<dbReference type="Proteomes" id="UP000431401">
    <property type="component" value="Unassembled WGS sequence"/>
</dbReference>
<dbReference type="AlphaFoldDB" id="A0A7K0DJ30"/>
<evidence type="ECO:0000313" key="5">
    <source>
        <dbReference type="Proteomes" id="UP000431401"/>
    </source>
</evidence>
<organism evidence="4 5">
    <name type="scientific">Nocardia aurantia</name>
    <dbReference type="NCBI Taxonomy" id="2585199"/>
    <lineage>
        <taxon>Bacteria</taxon>
        <taxon>Bacillati</taxon>
        <taxon>Actinomycetota</taxon>
        <taxon>Actinomycetes</taxon>
        <taxon>Mycobacteriales</taxon>
        <taxon>Nocardiaceae</taxon>
        <taxon>Nocardia</taxon>
    </lineage>
</organism>
<dbReference type="EMBL" id="WEGI01000002">
    <property type="protein sequence ID" value="MQY25709.1"/>
    <property type="molecule type" value="Genomic_DNA"/>
</dbReference>
<evidence type="ECO:0000313" key="4">
    <source>
        <dbReference type="EMBL" id="MQY25709.1"/>
    </source>
</evidence>
<dbReference type="Gene3D" id="3.40.50.1820">
    <property type="entry name" value="alpha/beta hydrolase"/>
    <property type="match status" value="1"/>
</dbReference>
<sequence length="325" mass="34619">MTTSDAPAALHLPARDIPVPSSVSPQAQAILALGPLAPAPQWPALNDPEAWRTLIADLDAGGLRMAPGSGAPAEVEEIPVGAARVYAITPRGLPENDRRTYLEIHGGAFIQGGGELCRTRGIDNAHRIGHHCWSVDYRMPPDHPFPAALDDCVAAYRELLRHRDSHEIVIGGVSAGGNLAAATVLRARDEGLPLPAGIVLATPAADLTESGDTWQTNLGLDNLLTHSPTPRLYLGDQDPRNPYLSPVFGDFTPGFPPALLLSGTRDMLLSDTVRLHRALRAAGIPAALHVWEAAAHGGFLGRAPEDDERAREIRLFLTECWGPAA</sequence>
<keyword evidence="5" id="KW-1185">Reference proteome</keyword>
<gene>
    <name evidence="4" type="primary">aes_1</name>
    <name evidence="4" type="ORF">NRB56_12660</name>
</gene>
<dbReference type="InterPro" id="IPR029058">
    <property type="entry name" value="AB_hydrolase_fold"/>
</dbReference>
<dbReference type="Pfam" id="PF07859">
    <property type="entry name" value="Abhydrolase_3"/>
    <property type="match status" value="1"/>
</dbReference>
<proteinExistence type="inferred from homology"/>
<evidence type="ECO:0000256" key="2">
    <source>
        <dbReference type="ARBA" id="ARBA00022801"/>
    </source>
</evidence>
<dbReference type="InterPro" id="IPR013094">
    <property type="entry name" value="AB_hydrolase_3"/>
</dbReference>
<dbReference type="SUPFAM" id="SSF53474">
    <property type="entry name" value="alpha/beta-Hydrolases"/>
    <property type="match status" value="1"/>
</dbReference>
<dbReference type="InterPro" id="IPR050300">
    <property type="entry name" value="GDXG_lipolytic_enzyme"/>
</dbReference>
<dbReference type="PANTHER" id="PTHR48081:SF30">
    <property type="entry name" value="ACETYL-HYDROLASE LIPR-RELATED"/>
    <property type="match status" value="1"/>
</dbReference>